<protein>
    <submittedName>
        <fullName evidence="1">Uncharacterized protein</fullName>
    </submittedName>
</protein>
<accession>A0A077QCH1</accession>
<organism evidence="1 2">
    <name type="scientific">Xenorhabdus bovienii str. Intermedium</name>
    <dbReference type="NCBI Taxonomy" id="1379677"/>
    <lineage>
        <taxon>Bacteria</taxon>
        <taxon>Pseudomonadati</taxon>
        <taxon>Pseudomonadota</taxon>
        <taxon>Gammaproteobacteria</taxon>
        <taxon>Enterobacterales</taxon>
        <taxon>Morganellaceae</taxon>
        <taxon>Xenorhabdus</taxon>
    </lineage>
</organism>
<sequence length="50" mass="5640">MLNLTFNIVFVGFLTEVTLPVETNKVSKQWKVHSLPLKSCLIAVLHSKKS</sequence>
<comment type="caution">
    <text evidence="1">The sequence shown here is derived from an EMBL/GenBank/DDBJ whole genome shotgun (WGS) entry which is preliminary data.</text>
</comment>
<evidence type="ECO:0000313" key="1">
    <source>
        <dbReference type="EMBL" id="CDH30845.1"/>
    </source>
</evidence>
<dbReference type="HOGENOM" id="CLU_3224048_0_0_6"/>
<gene>
    <name evidence="1" type="ORF">XBI1_110037</name>
</gene>
<dbReference type="EMBL" id="CBTB010000013">
    <property type="protein sequence ID" value="CDH30845.1"/>
    <property type="molecule type" value="Genomic_DNA"/>
</dbReference>
<proteinExistence type="predicted"/>
<name>A0A077QCH1_XENBV</name>
<dbReference type="AlphaFoldDB" id="A0A077QCH1"/>
<reference evidence="1" key="1">
    <citation type="submission" date="2013-07" db="EMBL/GenBank/DDBJ databases">
        <title>Sub-species coevolution in mutualistic symbiosis.</title>
        <authorList>
            <person name="Murfin K."/>
            <person name="Klassen J."/>
            <person name="Lee M."/>
            <person name="Forst S."/>
            <person name="Stock P."/>
            <person name="Goodrich-Blair H."/>
        </authorList>
    </citation>
    <scope>NUCLEOTIDE SEQUENCE [LARGE SCALE GENOMIC DNA]</scope>
    <source>
        <strain evidence="1">Intermedium</strain>
    </source>
</reference>
<evidence type="ECO:0000313" key="2">
    <source>
        <dbReference type="Proteomes" id="UP000028480"/>
    </source>
</evidence>
<dbReference type="Proteomes" id="UP000028480">
    <property type="component" value="Unassembled WGS sequence"/>
</dbReference>